<evidence type="ECO:0000313" key="1">
    <source>
        <dbReference type="EMBL" id="EEP28517.1"/>
    </source>
</evidence>
<reference evidence="1" key="1">
    <citation type="submission" date="2009-04" db="EMBL/GenBank/DDBJ databases">
        <authorList>
            <person name="Weinstock G."/>
            <person name="Sodergren E."/>
            <person name="Clifton S."/>
            <person name="Fulton L."/>
            <person name="Fulton B."/>
            <person name="Courtney L."/>
            <person name="Fronick C."/>
            <person name="Harrison M."/>
            <person name="Strong C."/>
            <person name="Farmer C."/>
            <person name="Delahaunty K."/>
            <person name="Markovic C."/>
            <person name="Hall O."/>
            <person name="Minx P."/>
            <person name="Tomlinson C."/>
            <person name="Mitreva M."/>
            <person name="Nelson J."/>
            <person name="Hou S."/>
            <person name="Wollam A."/>
            <person name="Pepin K.H."/>
            <person name="Johnson M."/>
            <person name="Bhonagiri V."/>
            <person name="Nash W.E."/>
            <person name="Warren W."/>
            <person name="Chinwalla A."/>
            <person name="Mardis E.R."/>
            <person name="Wilson R.K."/>
        </authorList>
    </citation>
    <scope>NUCLEOTIDE SEQUENCE [LARGE SCALE GENOMIC DNA]</scope>
    <source>
        <strain evidence="1">DSM 14600</strain>
    </source>
</reference>
<dbReference type="STRING" id="626523.GCWU000342_01327"/>
<dbReference type="HOGENOM" id="CLU_3276642_0_0_9"/>
<proteinExistence type="predicted"/>
<gene>
    <name evidence="1" type="ORF">GCWU000342_01327</name>
</gene>
<dbReference type="Proteomes" id="UP000003494">
    <property type="component" value="Unassembled WGS sequence"/>
</dbReference>
<sequence length="41" mass="4956">MDRIFPCVRDQDWTEQGIIKFGMTKVHRLFIITLPVVQLFY</sequence>
<evidence type="ECO:0000313" key="2">
    <source>
        <dbReference type="Proteomes" id="UP000003494"/>
    </source>
</evidence>
<keyword evidence="2" id="KW-1185">Reference proteome</keyword>
<protein>
    <submittedName>
        <fullName evidence="1">Uncharacterized protein</fullName>
    </submittedName>
</protein>
<dbReference type="EMBL" id="ACIP02000002">
    <property type="protein sequence ID" value="EEP28517.1"/>
    <property type="molecule type" value="Genomic_DNA"/>
</dbReference>
<accession>C4GBM4</accession>
<comment type="caution">
    <text evidence="1">The sequence shown here is derived from an EMBL/GenBank/DDBJ whole genome shotgun (WGS) entry which is preliminary data.</text>
</comment>
<organism evidence="1 2">
    <name type="scientific">Shuttleworthella satelles DSM 14600</name>
    <dbReference type="NCBI Taxonomy" id="626523"/>
    <lineage>
        <taxon>Bacteria</taxon>
        <taxon>Bacillati</taxon>
        <taxon>Bacillota</taxon>
        <taxon>Clostridia</taxon>
        <taxon>Lachnospirales</taxon>
        <taxon>Lachnospiraceae</taxon>
        <taxon>Shuttleworthella</taxon>
    </lineage>
</organism>
<dbReference type="AlphaFoldDB" id="C4GBM4"/>
<name>C4GBM4_9FIRM</name>